<gene>
    <name evidence="2" type="ORF">MMAB1_1576</name>
</gene>
<protein>
    <submittedName>
        <fullName evidence="2">Uncharacterized protein</fullName>
    </submittedName>
</protein>
<proteinExistence type="predicted"/>
<feature type="transmembrane region" description="Helical" evidence="1">
    <location>
        <begin position="34"/>
        <end position="55"/>
    </location>
</feature>
<organism evidence="2 3">
    <name type="scientific">Methanoculleus bourgensis</name>
    <dbReference type="NCBI Taxonomy" id="83986"/>
    <lineage>
        <taxon>Archaea</taxon>
        <taxon>Methanobacteriati</taxon>
        <taxon>Methanobacteriota</taxon>
        <taxon>Stenosarchaea group</taxon>
        <taxon>Methanomicrobia</taxon>
        <taxon>Methanomicrobiales</taxon>
        <taxon>Methanomicrobiaceae</taxon>
        <taxon>Methanoculleus</taxon>
    </lineage>
</organism>
<reference evidence="2 3" key="1">
    <citation type="submission" date="2016-01" db="EMBL/GenBank/DDBJ databases">
        <authorList>
            <person name="Manzoor S."/>
        </authorList>
    </citation>
    <scope>NUCLEOTIDE SEQUENCE [LARGE SCALE GENOMIC DNA]</scope>
    <source>
        <strain evidence="2">Methanoculleus sp MAB1</strain>
    </source>
</reference>
<dbReference type="Proteomes" id="UP000069850">
    <property type="component" value="Chromosome 1"/>
</dbReference>
<evidence type="ECO:0000256" key="1">
    <source>
        <dbReference type="SAM" id="Phobius"/>
    </source>
</evidence>
<dbReference type="KEGG" id="mema:MMAB1_1576"/>
<evidence type="ECO:0000313" key="3">
    <source>
        <dbReference type="Proteomes" id="UP000069850"/>
    </source>
</evidence>
<keyword evidence="1" id="KW-0472">Membrane</keyword>
<dbReference type="OMA" id="WWNAKPG"/>
<dbReference type="EMBL" id="LT158599">
    <property type="protein sequence ID" value="CVK32789.1"/>
    <property type="molecule type" value="Genomic_DNA"/>
</dbReference>
<sequence length="69" mass="7272">MTMKRKTVTYGLAASAIAIAAAWAALAAALIPPWAAATVLVVAFPVLVLFLGLWWRAPGGEEDIPFIGY</sequence>
<accession>A0A0X3BLI4</accession>
<name>A0A0X3BLI4_9EURY</name>
<keyword evidence="1" id="KW-1133">Transmembrane helix</keyword>
<dbReference type="AlphaFoldDB" id="A0A0X3BLI4"/>
<keyword evidence="1" id="KW-0812">Transmembrane</keyword>
<evidence type="ECO:0000313" key="2">
    <source>
        <dbReference type="EMBL" id="CVK32789.1"/>
    </source>
</evidence>